<name>A0A1B1Y2H2_9FLAO</name>
<sequence length="130" mass="14011">MDTVMVLEIHIGIGGDLFILQVAKEIKLIEATVIHTEQTVLRIADTTRIVTAIVATANTITTIIQTPINRTEELVLRATTKVKVEEPVLHKLALLVTTEALAHQAVAEVALADHTEAIATATGGVKKYIL</sequence>
<organism evidence="1 2">
    <name type="scientific">Wenyingzhuangia fucanilytica</name>
    <dbReference type="NCBI Taxonomy" id="1790137"/>
    <lineage>
        <taxon>Bacteria</taxon>
        <taxon>Pseudomonadati</taxon>
        <taxon>Bacteroidota</taxon>
        <taxon>Flavobacteriia</taxon>
        <taxon>Flavobacteriales</taxon>
        <taxon>Flavobacteriaceae</taxon>
        <taxon>Wenyingzhuangia</taxon>
    </lineage>
</organism>
<gene>
    <name evidence="1" type="ORF">AXE80_00950</name>
</gene>
<evidence type="ECO:0000313" key="2">
    <source>
        <dbReference type="Proteomes" id="UP000092967"/>
    </source>
</evidence>
<accession>A0A1B1Y2H2</accession>
<evidence type="ECO:0000313" key="1">
    <source>
        <dbReference type="EMBL" id="ANW94948.1"/>
    </source>
</evidence>
<proteinExistence type="predicted"/>
<dbReference type="KEGG" id="wfu:AXE80_00950"/>
<reference evidence="1 2" key="1">
    <citation type="submission" date="2016-02" db="EMBL/GenBank/DDBJ databases">
        <authorList>
            <person name="Wen L."/>
            <person name="He K."/>
            <person name="Yang H."/>
        </authorList>
    </citation>
    <scope>NUCLEOTIDE SEQUENCE [LARGE SCALE GENOMIC DNA]</scope>
    <source>
        <strain evidence="1 2">CZ1127</strain>
    </source>
</reference>
<dbReference type="EMBL" id="CP014224">
    <property type="protein sequence ID" value="ANW94948.1"/>
    <property type="molecule type" value="Genomic_DNA"/>
</dbReference>
<keyword evidence="2" id="KW-1185">Reference proteome</keyword>
<dbReference type="STRING" id="1790137.AXE80_00950"/>
<dbReference type="AlphaFoldDB" id="A0A1B1Y2H2"/>
<protein>
    <submittedName>
        <fullName evidence="1">Uncharacterized protein</fullName>
    </submittedName>
</protein>
<dbReference type="Proteomes" id="UP000092967">
    <property type="component" value="Chromosome"/>
</dbReference>